<evidence type="ECO:0000259" key="2">
    <source>
        <dbReference type="PROSITE" id="PS50994"/>
    </source>
</evidence>
<dbReference type="PANTHER" id="PTHR37984">
    <property type="entry name" value="PROTEIN CBG26694"/>
    <property type="match status" value="1"/>
</dbReference>
<dbReference type="Proteomes" id="UP000225706">
    <property type="component" value="Unassembled WGS sequence"/>
</dbReference>
<dbReference type="EMBL" id="LSMT01000002">
    <property type="protein sequence ID" value="PFX34757.1"/>
    <property type="molecule type" value="Genomic_DNA"/>
</dbReference>
<name>A0A2B4T270_STYPI</name>
<dbReference type="Pfam" id="PF00665">
    <property type="entry name" value="rve"/>
    <property type="match status" value="1"/>
</dbReference>
<sequence length="1015" mass="114598">MLAREVLRVIVYWDRYESISGLGVKRLKLGTNRLNIDCVSEQRLVSLACEFSVNEDDYIRDQLIDKCYSSHLSLKFLEKEGTVTWGDLLRVARSQEAVDRQLKQYNTDQVDQVNAVSGKVDGNKNPRKVNTCFSCGREGRFSQDWRCPARVEQLDDHREERSALVTLIIGGVYVPDVLIDSGASCNIMGQWTWEFLKQKGIKCESRTSAKEIFAYGGVEPLPTLETFTADVTQVGCGFKDGSKADFIVVEGDGRTLLGREAAEVLNLLRVGPFQANSVDGGRPDGSVREKYKELFSGVGLLKGYELKLHVDEPVKPVAQHVRRIPFGLREKVDAKLDELLRLDIIEEVPEGPSGWISPLVVVPKGDGDVRVCVDMRANEAIVRKRHPIPTVEELLHDLNGSAMFSKIDLKWGFHQILLSEESRDITSFVTHRGLYRYKRLMFRVTSAPEKYQQIIRDVLRGCAGVANIADDLIVHGDDVEEHDKRRFAVLERLSEVGLTVNGDKCQDARPPKDANEVRSFVGIVQYSSKFMPDVASVAKPIQELTRKGVVFHWGNEQQAAFEELKRLITQAETLAYFKDFELETDHKPLERIYSSTSRPCARIERWVLRLQGLLRNRMVRLAHEGHQGIVKTKYRLRSKVWWPRMDKDVEKLCRVCHGCQVTSGFDPPEPMSRVFPPSAPWQDCGADLLGPLPTGESILVVVDYYSRFLEVAIMRSTTSSKVIEALAPMFAKFGFPFSLRTDNGPQFVSEEFKAFLRTNGIEHRKTTPLWAQANGEVERQNRSLLKCTQIAHLKGRNWRTEFLVWLTAYRSTPQTTTGTTPCYMMFGREMRSKLPELERETVGVPGEEAQERDWLSKLKGKAYADLKRGATSKSISVGDTVLVKTEKTNKLSTNFNPDPFKVVPKTGSEVTPRKETGIELKRNTVFVKKYNEHGDLSNGNENQVVQAGSAVGVDDPGASKISETTVVPMPKEIPGTCEDSQEQPRHFPDNENTGVERSVRRSTRTVRPPDRYKAI</sequence>
<dbReference type="Gene3D" id="3.10.10.10">
    <property type="entry name" value="HIV Type 1 Reverse Transcriptase, subunit A, domain 1"/>
    <property type="match status" value="1"/>
</dbReference>
<dbReference type="FunFam" id="3.30.420.10:FF:000063">
    <property type="entry name" value="Retrovirus-related Pol polyprotein from transposon 297-like Protein"/>
    <property type="match status" value="1"/>
</dbReference>
<dbReference type="Pfam" id="PF17921">
    <property type="entry name" value="Integrase_H2C2"/>
    <property type="match status" value="1"/>
</dbReference>
<dbReference type="InterPro" id="IPR012337">
    <property type="entry name" value="RNaseH-like_sf"/>
</dbReference>
<dbReference type="Gene3D" id="1.10.340.70">
    <property type="match status" value="1"/>
</dbReference>
<dbReference type="InterPro" id="IPR001584">
    <property type="entry name" value="Integrase_cat-core"/>
</dbReference>
<evidence type="ECO:0000313" key="3">
    <source>
        <dbReference type="EMBL" id="PFX34757.1"/>
    </source>
</evidence>
<dbReference type="GO" id="GO:0015074">
    <property type="term" value="P:DNA integration"/>
    <property type="evidence" value="ECO:0007669"/>
    <property type="project" value="InterPro"/>
</dbReference>
<reference evidence="4" key="1">
    <citation type="journal article" date="2017" name="bioRxiv">
        <title>Comparative analysis of the genomes of Stylophora pistillata and Acropora digitifera provides evidence for extensive differences between species of corals.</title>
        <authorList>
            <person name="Voolstra C.R."/>
            <person name="Li Y."/>
            <person name="Liew Y.J."/>
            <person name="Baumgarten S."/>
            <person name="Zoccola D."/>
            <person name="Flot J.-F."/>
            <person name="Tambutte S."/>
            <person name="Allemand D."/>
            <person name="Aranda M."/>
        </authorList>
    </citation>
    <scope>NUCLEOTIDE SEQUENCE [LARGE SCALE GENOMIC DNA]</scope>
</reference>
<evidence type="ECO:0000256" key="1">
    <source>
        <dbReference type="SAM" id="MobiDB-lite"/>
    </source>
</evidence>
<evidence type="ECO:0000313" key="4">
    <source>
        <dbReference type="Proteomes" id="UP000225706"/>
    </source>
</evidence>
<dbReference type="InterPro" id="IPR000477">
    <property type="entry name" value="RT_dom"/>
</dbReference>
<dbReference type="Gene3D" id="3.30.420.10">
    <property type="entry name" value="Ribonuclease H-like superfamily/Ribonuclease H"/>
    <property type="match status" value="1"/>
</dbReference>
<feature type="region of interest" description="Disordered" evidence="1">
    <location>
        <begin position="968"/>
        <end position="1015"/>
    </location>
</feature>
<accession>A0A2B4T270</accession>
<dbReference type="InterPro" id="IPR043502">
    <property type="entry name" value="DNA/RNA_pol_sf"/>
</dbReference>
<protein>
    <submittedName>
        <fullName evidence="3">Uncharacterized protein K02A2.6</fullName>
    </submittedName>
</protein>
<keyword evidence="4" id="KW-1185">Reference proteome</keyword>
<comment type="caution">
    <text evidence="3">The sequence shown here is derived from an EMBL/GenBank/DDBJ whole genome shotgun (WGS) entry which is preliminary data.</text>
</comment>
<dbReference type="PANTHER" id="PTHR37984:SF11">
    <property type="entry name" value="INTEGRASE CATALYTIC DOMAIN-CONTAINING PROTEIN"/>
    <property type="match status" value="1"/>
</dbReference>
<dbReference type="GO" id="GO:0003676">
    <property type="term" value="F:nucleic acid binding"/>
    <property type="evidence" value="ECO:0007669"/>
    <property type="project" value="InterPro"/>
</dbReference>
<dbReference type="Gene3D" id="3.30.70.270">
    <property type="match status" value="2"/>
</dbReference>
<dbReference type="CDD" id="cd01647">
    <property type="entry name" value="RT_LTR"/>
    <property type="match status" value="1"/>
</dbReference>
<dbReference type="SUPFAM" id="SSF53098">
    <property type="entry name" value="Ribonuclease H-like"/>
    <property type="match status" value="1"/>
</dbReference>
<gene>
    <name evidence="3" type="primary">K02A2.6</name>
    <name evidence="3" type="ORF">AWC38_SpisGene391</name>
</gene>
<proteinExistence type="predicted"/>
<dbReference type="InterPro" id="IPR041588">
    <property type="entry name" value="Integrase_H2C2"/>
</dbReference>
<dbReference type="SUPFAM" id="SSF56672">
    <property type="entry name" value="DNA/RNA polymerases"/>
    <property type="match status" value="1"/>
</dbReference>
<dbReference type="AlphaFoldDB" id="A0A2B4T270"/>
<dbReference type="FunFam" id="3.30.70.270:FF:000020">
    <property type="entry name" value="Transposon Tf2-6 polyprotein-like Protein"/>
    <property type="match status" value="1"/>
</dbReference>
<dbReference type="OrthoDB" id="775972at2759"/>
<dbReference type="CDD" id="cd00303">
    <property type="entry name" value="retropepsin_like"/>
    <property type="match status" value="1"/>
</dbReference>
<dbReference type="Pfam" id="PF00078">
    <property type="entry name" value="RVT_1"/>
    <property type="match status" value="1"/>
</dbReference>
<dbReference type="InterPro" id="IPR043128">
    <property type="entry name" value="Rev_trsase/Diguanyl_cyclase"/>
</dbReference>
<dbReference type="InterPro" id="IPR036397">
    <property type="entry name" value="RNaseH_sf"/>
</dbReference>
<dbReference type="InterPro" id="IPR050951">
    <property type="entry name" value="Retrovirus_Pol_polyprotein"/>
</dbReference>
<dbReference type="PROSITE" id="PS50994">
    <property type="entry name" value="INTEGRASE"/>
    <property type="match status" value="1"/>
</dbReference>
<feature type="domain" description="Integrase catalytic" evidence="2">
    <location>
        <begin position="676"/>
        <end position="829"/>
    </location>
</feature>
<organism evidence="3 4">
    <name type="scientific">Stylophora pistillata</name>
    <name type="common">Smooth cauliflower coral</name>
    <dbReference type="NCBI Taxonomy" id="50429"/>
    <lineage>
        <taxon>Eukaryota</taxon>
        <taxon>Metazoa</taxon>
        <taxon>Cnidaria</taxon>
        <taxon>Anthozoa</taxon>
        <taxon>Hexacorallia</taxon>
        <taxon>Scleractinia</taxon>
        <taxon>Astrocoeniina</taxon>
        <taxon>Pocilloporidae</taxon>
        <taxon>Stylophora</taxon>
    </lineage>
</organism>